<comment type="similarity">
    <text evidence="1">Belongs to the bacterial solute-binding protein 3 family.</text>
</comment>
<dbReference type="SUPFAM" id="SSF53850">
    <property type="entry name" value="Periplasmic binding protein-like II"/>
    <property type="match status" value="1"/>
</dbReference>
<feature type="domain" description="Solute-binding protein family 3/N-terminal" evidence="4">
    <location>
        <begin position="67"/>
        <end position="212"/>
    </location>
</feature>
<dbReference type="Pfam" id="PF00497">
    <property type="entry name" value="SBP_bac_3"/>
    <property type="match status" value="1"/>
</dbReference>
<feature type="signal peptide" evidence="3">
    <location>
        <begin position="1"/>
        <end position="17"/>
    </location>
</feature>
<protein>
    <submittedName>
        <fullName evidence="5">Substrate-binding periplasmic protein</fullName>
    </submittedName>
</protein>
<dbReference type="Proteomes" id="UP001595476">
    <property type="component" value="Unassembled WGS sequence"/>
</dbReference>
<evidence type="ECO:0000256" key="3">
    <source>
        <dbReference type="SAM" id="SignalP"/>
    </source>
</evidence>
<feature type="chain" id="PRO_5046319915" evidence="3">
    <location>
        <begin position="18"/>
        <end position="308"/>
    </location>
</feature>
<evidence type="ECO:0000259" key="4">
    <source>
        <dbReference type="Pfam" id="PF00497"/>
    </source>
</evidence>
<reference evidence="6" key="1">
    <citation type="journal article" date="2019" name="Int. J. Syst. Evol. Microbiol.">
        <title>The Global Catalogue of Microorganisms (GCM) 10K type strain sequencing project: providing services to taxonomists for standard genome sequencing and annotation.</title>
        <authorList>
            <consortium name="The Broad Institute Genomics Platform"/>
            <consortium name="The Broad Institute Genome Sequencing Center for Infectious Disease"/>
            <person name="Wu L."/>
            <person name="Ma J."/>
        </authorList>
    </citation>
    <scope>NUCLEOTIDE SEQUENCE [LARGE SCALE GENOMIC DNA]</scope>
    <source>
        <strain evidence="6">KCTC 52438</strain>
    </source>
</reference>
<keyword evidence="6" id="KW-1185">Reference proteome</keyword>
<name>A0ABV7H8L1_9GAMM</name>
<evidence type="ECO:0000256" key="2">
    <source>
        <dbReference type="ARBA" id="ARBA00022729"/>
    </source>
</evidence>
<gene>
    <name evidence="5" type="ORF">ACFOEK_03770</name>
</gene>
<evidence type="ECO:0000256" key="1">
    <source>
        <dbReference type="ARBA" id="ARBA00010333"/>
    </source>
</evidence>
<dbReference type="RefSeq" id="WP_386716379.1">
    <property type="nucleotide sequence ID" value="NZ_JBHRSZ010000002.1"/>
</dbReference>
<dbReference type="Gene3D" id="3.40.190.10">
    <property type="entry name" value="Periplasmic binding protein-like II"/>
    <property type="match status" value="2"/>
</dbReference>
<evidence type="ECO:0000313" key="5">
    <source>
        <dbReference type="EMBL" id="MFC3150135.1"/>
    </source>
</evidence>
<accession>A0ABV7H8L1</accession>
<sequence length="308" mass="35492">MKHIILLLCLLSTPLLAGSVQKESVQIELIQVESIQIESIQIEPTQADSSQINIGQDKAFRWCAYFNWPPWIYKNKQGTYSGILVEQLDLFRAKNPDIKLVMKEIDSWKRCQESVALGTTDFILGANKTPEREIKFRYLDRPAFINFTEVGVYSAYDTNFPDVTAIEDLAQFTLAIVRGNSFGKEIDDFVALLPKRGLDPKLVELSTLDQVMKFVALKRADYFFMPRASFQEEVEKVSNASNQLSEATFREVYSVKRSTPVYLAFSKKNKVYPQLQSRWLSALEAYYQSVDFEARVAFHQQQLEKKRH</sequence>
<comment type="caution">
    <text evidence="5">The sequence shown here is derived from an EMBL/GenBank/DDBJ whole genome shotgun (WGS) entry which is preliminary data.</text>
</comment>
<dbReference type="EMBL" id="JBHRSZ010000002">
    <property type="protein sequence ID" value="MFC3150135.1"/>
    <property type="molecule type" value="Genomic_DNA"/>
</dbReference>
<proteinExistence type="inferred from homology"/>
<dbReference type="PANTHER" id="PTHR35936">
    <property type="entry name" value="MEMBRANE-BOUND LYTIC MUREIN TRANSGLYCOSYLASE F"/>
    <property type="match status" value="1"/>
</dbReference>
<dbReference type="InterPro" id="IPR001638">
    <property type="entry name" value="Solute-binding_3/MltF_N"/>
</dbReference>
<dbReference type="PANTHER" id="PTHR35936:SF35">
    <property type="entry name" value="L-CYSTINE-BINDING PROTEIN TCYJ"/>
    <property type="match status" value="1"/>
</dbReference>
<keyword evidence="2 3" id="KW-0732">Signal</keyword>
<organism evidence="5 6">
    <name type="scientific">Litoribrevibacter euphylliae</name>
    <dbReference type="NCBI Taxonomy" id="1834034"/>
    <lineage>
        <taxon>Bacteria</taxon>
        <taxon>Pseudomonadati</taxon>
        <taxon>Pseudomonadota</taxon>
        <taxon>Gammaproteobacteria</taxon>
        <taxon>Oceanospirillales</taxon>
        <taxon>Oceanospirillaceae</taxon>
        <taxon>Litoribrevibacter</taxon>
    </lineage>
</organism>
<evidence type="ECO:0000313" key="6">
    <source>
        <dbReference type="Proteomes" id="UP001595476"/>
    </source>
</evidence>